<organism evidence="2 3">
    <name type="scientific">Methanobacterium subterraneum</name>
    <dbReference type="NCBI Taxonomy" id="59277"/>
    <lineage>
        <taxon>Archaea</taxon>
        <taxon>Methanobacteriati</taxon>
        <taxon>Methanobacteriota</taxon>
        <taxon>Methanomada group</taxon>
        <taxon>Methanobacteria</taxon>
        <taxon>Methanobacteriales</taxon>
        <taxon>Methanobacteriaceae</taxon>
        <taxon>Methanobacterium</taxon>
    </lineage>
</organism>
<accession>A0A2H4VFD1</accession>
<dbReference type="InterPro" id="IPR025870">
    <property type="entry name" value="Glyoxalase-like_dom"/>
</dbReference>
<feature type="domain" description="VOC" evidence="1">
    <location>
        <begin position="1"/>
        <end position="121"/>
    </location>
</feature>
<dbReference type="Pfam" id="PF12681">
    <property type="entry name" value="Glyoxalase_2"/>
    <property type="match status" value="1"/>
</dbReference>
<sequence>MKYVCPLIAVEDIQKSRKFYEDVLKQEVEMDHGANVAFKCGFAIHDAAHYQGLLGESYPIDIRVKKNFLELYFESEDLNRLQEKLDSINTKFLHRIQEQPWGQRVMRFYDPDGYIIEVGEPLEFVVRRFAQEGFSPEEVSQKSFLPLEFVETVLDQK</sequence>
<evidence type="ECO:0000313" key="2">
    <source>
        <dbReference type="EMBL" id="AUB56794.1"/>
    </source>
</evidence>
<dbReference type="Proteomes" id="UP000232806">
    <property type="component" value="Chromosome"/>
</dbReference>
<dbReference type="Gene3D" id="3.10.180.10">
    <property type="entry name" value="2,3-Dihydroxybiphenyl 1,2-Dioxygenase, domain 1"/>
    <property type="match status" value="1"/>
</dbReference>
<dbReference type="InterPro" id="IPR037523">
    <property type="entry name" value="VOC_core"/>
</dbReference>
<protein>
    <submittedName>
        <fullName evidence="2">Glyoxalase</fullName>
    </submittedName>
</protein>
<evidence type="ECO:0000313" key="3">
    <source>
        <dbReference type="Proteomes" id="UP000232806"/>
    </source>
</evidence>
<name>A0A2H4VFD1_9EURY</name>
<proteinExistence type="predicted"/>
<dbReference type="PROSITE" id="PS51819">
    <property type="entry name" value="VOC"/>
    <property type="match status" value="1"/>
</dbReference>
<dbReference type="SUPFAM" id="SSF54593">
    <property type="entry name" value="Glyoxalase/Bleomycin resistance protein/Dihydroxybiphenyl dioxygenase"/>
    <property type="match status" value="1"/>
</dbReference>
<dbReference type="InterPro" id="IPR029068">
    <property type="entry name" value="Glyas_Bleomycin-R_OHBP_Dase"/>
</dbReference>
<gene>
    <name evidence="2" type="ORF">BK007_08250</name>
</gene>
<dbReference type="AlphaFoldDB" id="A0A2H4VFD1"/>
<reference evidence="2 3" key="1">
    <citation type="submission" date="2016-10" db="EMBL/GenBank/DDBJ databases">
        <title>Comparative genomics between deep and shallow subseafloor isolates.</title>
        <authorList>
            <person name="Ishii S."/>
            <person name="Miller J.R."/>
            <person name="Sutton G."/>
            <person name="Suzuki S."/>
            <person name="Methe B."/>
            <person name="Inagaki F."/>
            <person name="Imachi H."/>
        </authorList>
    </citation>
    <scope>NUCLEOTIDE SEQUENCE [LARGE SCALE GENOMIC DNA]</scope>
    <source>
        <strain evidence="2 3">MO-MB1</strain>
    </source>
</reference>
<evidence type="ECO:0000259" key="1">
    <source>
        <dbReference type="PROSITE" id="PS51819"/>
    </source>
</evidence>
<dbReference type="EMBL" id="CP017766">
    <property type="protein sequence ID" value="AUB56794.1"/>
    <property type="molecule type" value="Genomic_DNA"/>
</dbReference>